<dbReference type="GO" id="GO:0016746">
    <property type="term" value="F:acyltransferase activity"/>
    <property type="evidence" value="ECO:0007669"/>
    <property type="project" value="InterPro"/>
</dbReference>
<keyword evidence="1" id="KW-0238">DNA-binding</keyword>
<feature type="domain" description="Lsr2 DNA-binding" evidence="3">
    <location>
        <begin position="77"/>
        <end position="112"/>
    </location>
</feature>
<dbReference type="InterPro" id="IPR042261">
    <property type="entry name" value="Lsr2-like_dimerization"/>
</dbReference>
<dbReference type="GO" id="GO:0003677">
    <property type="term" value="F:DNA binding"/>
    <property type="evidence" value="ECO:0007669"/>
    <property type="project" value="UniProtKB-KW"/>
</dbReference>
<proteinExistence type="predicted"/>
<evidence type="ECO:0000313" key="4">
    <source>
        <dbReference type="EMBL" id="SDZ24410.1"/>
    </source>
</evidence>
<dbReference type="InterPro" id="IPR055370">
    <property type="entry name" value="Lsr2_DNA-bd"/>
</dbReference>
<organism evidence="4 5">
    <name type="scientific">Geodermatophilus africanus</name>
    <dbReference type="NCBI Taxonomy" id="1137993"/>
    <lineage>
        <taxon>Bacteria</taxon>
        <taxon>Bacillati</taxon>
        <taxon>Actinomycetota</taxon>
        <taxon>Actinomycetes</taxon>
        <taxon>Geodermatophilales</taxon>
        <taxon>Geodermatophilaceae</taxon>
        <taxon>Geodermatophilus</taxon>
    </lineage>
</organism>
<dbReference type="InterPro" id="IPR036625">
    <property type="entry name" value="E3-bd_dom_sf"/>
</dbReference>
<protein>
    <submittedName>
        <fullName evidence="4">Lsr2 protein</fullName>
    </submittedName>
</protein>
<feature type="domain" description="Lsr2 dimerization" evidence="2">
    <location>
        <begin position="4"/>
        <end position="62"/>
    </location>
</feature>
<reference evidence="5" key="1">
    <citation type="submission" date="2016-10" db="EMBL/GenBank/DDBJ databases">
        <authorList>
            <person name="Varghese N."/>
            <person name="Submissions S."/>
        </authorList>
    </citation>
    <scope>NUCLEOTIDE SEQUENCE [LARGE SCALE GENOMIC DNA]</scope>
    <source>
        <strain evidence="5">DSM 45422</strain>
    </source>
</reference>
<name>A0A1H3RFJ5_9ACTN</name>
<dbReference type="InterPro" id="IPR024412">
    <property type="entry name" value="Lsr2_dim_dom"/>
</dbReference>
<dbReference type="STRING" id="1137993.SAMN05660209_05154"/>
<dbReference type="Gene3D" id="4.10.320.10">
    <property type="entry name" value="E3-binding domain"/>
    <property type="match status" value="1"/>
</dbReference>
<dbReference type="Gene3D" id="3.30.60.230">
    <property type="entry name" value="Lsr2, dimerization domain"/>
    <property type="match status" value="1"/>
</dbReference>
<accession>A0A1H3RFJ5</accession>
<sequence length="114" mass="12099">MLGMATKTNVILVDDLDGESPADTTVKFGISGTDYEIDLTNDNAAEFRNALSKYVSAARKVGSTSKGRAAVRHTTTDSIDPAAVRAWAKGQGIDVSPRGRIKADVVERFRAAGN</sequence>
<dbReference type="Pfam" id="PF11774">
    <property type="entry name" value="Lsr2"/>
    <property type="match status" value="1"/>
</dbReference>
<dbReference type="EMBL" id="FNOT01000037">
    <property type="protein sequence ID" value="SDZ24410.1"/>
    <property type="molecule type" value="Genomic_DNA"/>
</dbReference>
<evidence type="ECO:0000313" key="5">
    <source>
        <dbReference type="Proteomes" id="UP000198921"/>
    </source>
</evidence>
<evidence type="ECO:0000259" key="3">
    <source>
        <dbReference type="Pfam" id="PF23359"/>
    </source>
</evidence>
<evidence type="ECO:0000256" key="1">
    <source>
        <dbReference type="ARBA" id="ARBA00023125"/>
    </source>
</evidence>
<gene>
    <name evidence="4" type="ORF">SAMN05660209_05154</name>
</gene>
<keyword evidence="5" id="KW-1185">Reference proteome</keyword>
<dbReference type="Proteomes" id="UP000198921">
    <property type="component" value="Unassembled WGS sequence"/>
</dbReference>
<dbReference type="Pfam" id="PF23359">
    <property type="entry name" value="Lsr2_DNA-bd"/>
    <property type="match status" value="1"/>
</dbReference>
<dbReference type="AlphaFoldDB" id="A0A1H3RFJ5"/>
<evidence type="ECO:0000259" key="2">
    <source>
        <dbReference type="Pfam" id="PF11774"/>
    </source>
</evidence>